<keyword evidence="2" id="KW-0012">Acyltransferase</keyword>
<dbReference type="EMBL" id="JARULN010000001">
    <property type="protein sequence ID" value="MDG5753005.1"/>
    <property type="molecule type" value="Genomic_DNA"/>
</dbReference>
<dbReference type="Proteomes" id="UP001218246">
    <property type="component" value="Unassembled WGS sequence"/>
</dbReference>
<protein>
    <submittedName>
        <fullName evidence="4">GNAT family N-acetyltransferase</fullName>
    </submittedName>
</protein>
<organism evidence="4 5">
    <name type="scientific">Ectobacillus antri</name>
    <dbReference type="NCBI Taxonomy" id="2486280"/>
    <lineage>
        <taxon>Bacteria</taxon>
        <taxon>Bacillati</taxon>
        <taxon>Bacillota</taxon>
        <taxon>Bacilli</taxon>
        <taxon>Bacillales</taxon>
        <taxon>Bacillaceae</taxon>
        <taxon>Ectobacillus</taxon>
    </lineage>
</organism>
<dbReference type="CDD" id="cd04301">
    <property type="entry name" value="NAT_SF"/>
    <property type="match status" value="1"/>
</dbReference>
<dbReference type="InterPro" id="IPR050680">
    <property type="entry name" value="YpeA/RimI_acetyltransf"/>
</dbReference>
<reference evidence="4 5" key="1">
    <citation type="submission" date="2023-04" db="EMBL/GenBank/DDBJ databases">
        <title>Ectobacillus antri isolated from activated sludge.</title>
        <authorList>
            <person name="Yan P."/>
            <person name="Liu X."/>
        </authorList>
    </citation>
    <scope>NUCLEOTIDE SEQUENCE [LARGE SCALE GENOMIC DNA]</scope>
    <source>
        <strain evidence="4 5">C18H</strain>
    </source>
</reference>
<dbReference type="PANTHER" id="PTHR43420:SF44">
    <property type="entry name" value="ACETYLTRANSFERASE YPEA"/>
    <property type="match status" value="1"/>
</dbReference>
<dbReference type="InterPro" id="IPR016181">
    <property type="entry name" value="Acyl_CoA_acyltransferase"/>
</dbReference>
<evidence type="ECO:0000313" key="4">
    <source>
        <dbReference type="EMBL" id="MDG5753005.1"/>
    </source>
</evidence>
<proteinExistence type="predicted"/>
<dbReference type="PANTHER" id="PTHR43420">
    <property type="entry name" value="ACETYLTRANSFERASE"/>
    <property type="match status" value="1"/>
</dbReference>
<keyword evidence="5" id="KW-1185">Reference proteome</keyword>
<evidence type="ECO:0000259" key="3">
    <source>
        <dbReference type="PROSITE" id="PS51186"/>
    </source>
</evidence>
<keyword evidence="1" id="KW-0808">Transferase</keyword>
<evidence type="ECO:0000313" key="5">
    <source>
        <dbReference type="Proteomes" id="UP001218246"/>
    </source>
</evidence>
<evidence type="ECO:0000256" key="2">
    <source>
        <dbReference type="ARBA" id="ARBA00023315"/>
    </source>
</evidence>
<evidence type="ECO:0000256" key="1">
    <source>
        <dbReference type="ARBA" id="ARBA00022679"/>
    </source>
</evidence>
<dbReference type="Gene3D" id="3.40.630.30">
    <property type="match status" value="1"/>
</dbReference>
<dbReference type="PROSITE" id="PS51186">
    <property type="entry name" value="GNAT"/>
    <property type="match status" value="1"/>
</dbReference>
<dbReference type="InterPro" id="IPR000182">
    <property type="entry name" value="GNAT_dom"/>
</dbReference>
<gene>
    <name evidence="4" type="ORF">P6P90_03195</name>
</gene>
<sequence length="153" mass="17889">MQLSLQPMTKETFQVFLQEEIQSYAQSIAKSMLLTEEQALQRSKEQINKLLPDGHLTKHHYLFDVVGEKQVGNVWVFLDQEKKRAFLYNIRLVEEERGKGYGRMTMTLLEEWVKEQGMMHLALHVFSYNTVARNLYESLGFEVASLNMLKTLS</sequence>
<name>A0ABT6H328_9BACI</name>
<accession>A0ABT6H328</accession>
<feature type="domain" description="N-acetyltransferase" evidence="3">
    <location>
        <begin position="19"/>
        <end position="153"/>
    </location>
</feature>
<dbReference type="RefSeq" id="WP_124564614.1">
    <property type="nucleotide sequence ID" value="NZ_JARRRY010000001.1"/>
</dbReference>
<dbReference type="Pfam" id="PF00583">
    <property type="entry name" value="Acetyltransf_1"/>
    <property type="match status" value="1"/>
</dbReference>
<comment type="caution">
    <text evidence="4">The sequence shown here is derived from an EMBL/GenBank/DDBJ whole genome shotgun (WGS) entry which is preliminary data.</text>
</comment>
<dbReference type="SUPFAM" id="SSF55729">
    <property type="entry name" value="Acyl-CoA N-acyltransferases (Nat)"/>
    <property type="match status" value="1"/>
</dbReference>